<gene>
    <name evidence="4" type="ORF">GBAR_LOCUS3428</name>
</gene>
<keyword evidence="5" id="KW-1185">Reference proteome</keyword>
<dbReference type="EMBL" id="CASHTH010000486">
    <property type="protein sequence ID" value="CAI8002613.1"/>
    <property type="molecule type" value="Genomic_DNA"/>
</dbReference>
<dbReference type="AlphaFoldDB" id="A0AA35R3A1"/>
<dbReference type="CDD" id="cd22860">
    <property type="entry name" value="PDRG1"/>
    <property type="match status" value="1"/>
</dbReference>
<evidence type="ECO:0000256" key="1">
    <source>
        <dbReference type="ARBA" id="ARBA00004496"/>
    </source>
</evidence>
<dbReference type="GO" id="GO:0005737">
    <property type="term" value="C:cytoplasm"/>
    <property type="evidence" value="ECO:0007669"/>
    <property type="project" value="UniProtKB-SubCell"/>
</dbReference>
<accession>A0AA35R3A1</accession>
<reference evidence="4" key="1">
    <citation type="submission" date="2023-03" db="EMBL/GenBank/DDBJ databases">
        <authorList>
            <person name="Steffen K."/>
            <person name="Cardenas P."/>
        </authorList>
    </citation>
    <scope>NUCLEOTIDE SEQUENCE</scope>
</reference>
<comment type="subcellular location">
    <subcellularLocation>
        <location evidence="1">Cytoplasm</location>
    </subcellularLocation>
</comment>
<proteinExistence type="predicted"/>
<organism evidence="4 5">
    <name type="scientific">Geodia barretti</name>
    <name type="common">Barrett's horny sponge</name>
    <dbReference type="NCBI Taxonomy" id="519541"/>
    <lineage>
        <taxon>Eukaryota</taxon>
        <taxon>Metazoa</taxon>
        <taxon>Porifera</taxon>
        <taxon>Demospongiae</taxon>
        <taxon>Heteroscleromorpha</taxon>
        <taxon>Tetractinellida</taxon>
        <taxon>Astrophorina</taxon>
        <taxon>Geodiidae</taxon>
        <taxon>Geodia</taxon>
    </lineage>
</organism>
<dbReference type="PANTHER" id="PTHR21162:SF0">
    <property type="entry name" value="P53 AND DNA DAMAGE-REGULATED PROTEIN 1"/>
    <property type="match status" value="1"/>
</dbReference>
<comment type="caution">
    <text evidence="4">The sequence shown here is derived from an EMBL/GenBank/DDBJ whole genome shotgun (WGS) entry which is preliminary data.</text>
</comment>
<dbReference type="PANTHER" id="PTHR21162">
    <property type="entry name" value="P53 AND DNA DAMAGE-REGULATED PROTEIN"/>
    <property type="match status" value="1"/>
</dbReference>
<name>A0AA35R3A1_GEOBA</name>
<evidence type="ECO:0000256" key="2">
    <source>
        <dbReference type="ARBA" id="ARBA00022490"/>
    </source>
</evidence>
<keyword evidence="2" id="KW-0963">Cytoplasm</keyword>
<dbReference type="SUPFAM" id="SSF46579">
    <property type="entry name" value="Prefoldin"/>
    <property type="match status" value="1"/>
</dbReference>
<evidence type="ECO:0000313" key="4">
    <source>
        <dbReference type="EMBL" id="CAI8002613.1"/>
    </source>
</evidence>
<evidence type="ECO:0000313" key="5">
    <source>
        <dbReference type="Proteomes" id="UP001174909"/>
    </source>
</evidence>
<keyword evidence="3" id="KW-0143">Chaperone</keyword>
<dbReference type="Proteomes" id="UP001174909">
    <property type="component" value="Unassembled WGS sequence"/>
</dbReference>
<evidence type="ECO:0000256" key="3">
    <source>
        <dbReference type="ARBA" id="ARBA00023186"/>
    </source>
</evidence>
<protein>
    <submittedName>
        <fullName evidence="4">P53 and DNA damage-regulated protein 1</fullName>
    </submittedName>
</protein>
<dbReference type="InterPro" id="IPR030482">
    <property type="entry name" value="PDRG1"/>
</dbReference>
<sequence length="125" mass="14174">MDKLLEEYSTADAVAEEIISEKHQISDLDRKRNSAREALHHLKKIQPKTAASSASWICFGNTFIKMDTPSSIKMLEEDYKQLSTEMEKLREGLKPKVAALHKLEGKAEAKGFNLQGMRTEELLNL</sequence>